<dbReference type="InterPro" id="IPR027434">
    <property type="entry name" value="Homing_endonucl"/>
</dbReference>
<dbReference type="Pfam" id="PF14528">
    <property type="entry name" value="LAGLIDADG_3"/>
    <property type="match status" value="1"/>
</dbReference>
<evidence type="ECO:0000313" key="2">
    <source>
        <dbReference type="EMBL" id="KKW20971.1"/>
    </source>
</evidence>
<feature type="domain" description="Homing endonuclease LAGLIDADG" evidence="1">
    <location>
        <begin position="161"/>
        <end position="217"/>
    </location>
</feature>
<gene>
    <name evidence="2" type="ORF">UY61_C0018G0007</name>
</gene>
<reference evidence="2 3" key="1">
    <citation type="journal article" date="2015" name="Nature">
        <title>rRNA introns, odd ribosomes, and small enigmatic genomes across a large radiation of phyla.</title>
        <authorList>
            <person name="Brown C.T."/>
            <person name="Hug L.A."/>
            <person name="Thomas B.C."/>
            <person name="Sharon I."/>
            <person name="Castelle C.J."/>
            <person name="Singh A."/>
            <person name="Wilkins M.J."/>
            <person name="Williams K.H."/>
            <person name="Banfield J.F."/>
        </authorList>
    </citation>
    <scope>NUCLEOTIDE SEQUENCE [LARGE SCALE GENOMIC DNA]</scope>
</reference>
<dbReference type="Gene3D" id="3.10.28.10">
    <property type="entry name" value="Homing endonucleases"/>
    <property type="match status" value="1"/>
</dbReference>
<dbReference type="EMBL" id="LCQQ01000018">
    <property type="protein sequence ID" value="KKW20971.1"/>
    <property type="molecule type" value="Genomic_DNA"/>
</dbReference>
<sequence>MTKFLTKESLKKLYVTKRLSTWAIERRLGISRSRIYVSLKRYGIAPRNLAQSHVQYSRSDFSGNVCEKAYLLGFAIGDLRVRKHNKGSVSDTISIACGSTKLAQIQLIERLFSRYGRVWKGKPDKRGAINIEAFVNRTFSFLLPEIRDYRWCVKDRKHFFAFVAGFTDAEGSFFISRNQARVSWGNYDEDVLAYIQHGLREFGIQTANISHDRLTGYVGTHGYKRNKNYYHLHCSRKEAIRHVILQLGPYLKHADKKRAAERIKVNLRARGVSV</sequence>
<accession>A0A0G1WQ97</accession>
<organism evidence="2 3">
    <name type="scientific">Candidatus Adlerbacteria bacterium GW2011_GWC1_50_9</name>
    <dbReference type="NCBI Taxonomy" id="1618608"/>
    <lineage>
        <taxon>Bacteria</taxon>
        <taxon>Candidatus Adleribacteriota</taxon>
    </lineage>
</organism>
<evidence type="ECO:0000313" key="3">
    <source>
        <dbReference type="Proteomes" id="UP000034201"/>
    </source>
</evidence>
<dbReference type="Proteomes" id="UP000034201">
    <property type="component" value="Unassembled WGS sequence"/>
</dbReference>
<dbReference type="AlphaFoldDB" id="A0A0G1WQ97"/>
<comment type="caution">
    <text evidence="2">The sequence shown here is derived from an EMBL/GenBank/DDBJ whole genome shotgun (WGS) entry which is preliminary data.</text>
</comment>
<name>A0A0G1WQ97_9BACT</name>
<proteinExistence type="predicted"/>
<protein>
    <recommendedName>
        <fullName evidence="1">Homing endonuclease LAGLIDADG domain-containing protein</fullName>
    </recommendedName>
</protein>
<dbReference type="InterPro" id="IPR004860">
    <property type="entry name" value="LAGLIDADG_dom"/>
</dbReference>
<dbReference type="SUPFAM" id="SSF55608">
    <property type="entry name" value="Homing endonucleases"/>
    <property type="match status" value="1"/>
</dbReference>
<evidence type="ECO:0000259" key="1">
    <source>
        <dbReference type="Pfam" id="PF14528"/>
    </source>
</evidence>
<dbReference type="GO" id="GO:0004519">
    <property type="term" value="F:endonuclease activity"/>
    <property type="evidence" value="ECO:0007669"/>
    <property type="project" value="InterPro"/>
</dbReference>